<dbReference type="InterPro" id="IPR000160">
    <property type="entry name" value="GGDEF_dom"/>
</dbReference>
<accession>A0ABS3Z793</accession>
<evidence type="ECO:0000259" key="2">
    <source>
        <dbReference type="PROSITE" id="PS50883"/>
    </source>
</evidence>
<sequence length="767" mass="87370">MALIKRNIWTLFWLVLLGGALLLAVILHNRWHTIYNSYETYHKNRAELVAQSVDSVLRTQELVLDVVGRELLNSNEMLNTSKKLPLLDHVLAVNKDLIGFGLARTDGQLVRVSSNLDPNKLPNLRTHPPTAESFMQAMDSHLMVLGRTYYLEAQGAWIIPIRKALRDASGQVIAVMTGGLQQGTGDSVFGRKLHDGPYDSVMLFREVDGYIQYMSRDEISPTIYSSPWTTMEQRRLNREEFEQDLGMSVAEVKRSDDAIAVTTQRRGERFMTAAIFNPRYQLWVISETRLKPIWSDFFSTFIQYVLIFLVIAAILLYLFRIIDDATRKRNQELFYYSTHDDLTGILNRSGLLNRLNELMLEQTPFSLVVINIDNFKGVNDRYGQEAGDATLVEFTRRLQSLLEPEDCLARLGGDEFVITSSTTNTARLEDACRSLVELLSKSFDVGHIRLQVTASVGVAMYPKHGDSSSKLLRSAHLALYKSKQSRNAVNIYRTEMEMAYLRRITVEQRLRQALSREELFMVYQPQLDEHEQIVGMEALVRWHDEELGFVSPAEFVEVAEHSGLMLALGRFVLDTSLKEYALLKRSSGISLDLGINISVIQFEQPDFVSNVLKALDTWQIPPEELVLEVTETLVMHNFDQVVETVKRLQQEGIRLSMDDFGTGYSSLSLLRKLPIDELKIDKSFVDSMLEDERAANTIQSIIYIARSHHMHVVVEGVEMGAQASALVKMGCKRFQGYYFSRPERLERIQEMLDSKALCPPESEPTTA</sequence>
<dbReference type="PROSITE" id="PS50883">
    <property type="entry name" value="EAL"/>
    <property type="match status" value="1"/>
</dbReference>
<dbReference type="InterPro" id="IPR001633">
    <property type="entry name" value="EAL_dom"/>
</dbReference>
<dbReference type="InterPro" id="IPR035919">
    <property type="entry name" value="EAL_sf"/>
</dbReference>
<keyword evidence="1" id="KW-0472">Membrane</keyword>
<evidence type="ECO:0000313" key="5">
    <source>
        <dbReference type="Proteomes" id="UP000810171"/>
    </source>
</evidence>
<dbReference type="CDD" id="cd01948">
    <property type="entry name" value="EAL"/>
    <property type="match status" value="1"/>
</dbReference>
<name>A0ABS3Z793_9GAMM</name>
<dbReference type="PANTHER" id="PTHR44757:SF2">
    <property type="entry name" value="BIOFILM ARCHITECTURE MAINTENANCE PROTEIN MBAA"/>
    <property type="match status" value="1"/>
</dbReference>
<dbReference type="Proteomes" id="UP000810171">
    <property type="component" value="Unassembled WGS sequence"/>
</dbReference>
<dbReference type="CDD" id="cd01949">
    <property type="entry name" value="GGDEF"/>
    <property type="match status" value="1"/>
</dbReference>
<keyword evidence="5" id="KW-1185">Reference proteome</keyword>
<dbReference type="InterPro" id="IPR029787">
    <property type="entry name" value="Nucleotide_cyclase"/>
</dbReference>
<dbReference type="SMART" id="SM00267">
    <property type="entry name" value="GGDEF"/>
    <property type="match status" value="1"/>
</dbReference>
<keyword evidence="1" id="KW-1133">Transmembrane helix</keyword>
<reference evidence="4 5" key="1">
    <citation type="submission" date="2020-09" db="EMBL/GenBank/DDBJ databases">
        <authorList>
            <person name="Tanuku N.R.S."/>
        </authorList>
    </citation>
    <scope>NUCLEOTIDE SEQUENCE [LARGE SCALE GENOMIC DNA]</scope>
    <source>
        <strain evidence="4 5">AK62</strain>
    </source>
</reference>
<dbReference type="CDD" id="cd18773">
    <property type="entry name" value="PDC1_HK_sensor"/>
    <property type="match status" value="1"/>
</dbReference>
<dbReference type="Gene3D" id="3.30.70.270">
    <property type="match status" value="1"/>
</dbReference>
<dbReference type="InterPro" id="IPR043128">
    <property type="entry name" value="Rev_trsase/Diguanyl_cyclase"/>
</dbReference>
<feature type="transmembrane region" description="Helical" evidence="1">
    <location>
        <begin position="301"/>
        <end position="319"/>
    </location>
</feature>
<dbReference type="Gene3D" id="3.20.20.450">
    <property type="entry name" value="EAL domain"/>
    <property type="match status" value="1"/>
</dbReference>
<dbReference type="NCBIfam" id="TIGR00254">
    <property type="entry name" value="GGDEF"/>
    <property type="match status" value="1"/>
</dbReference>
<dbReference type="Pfam" id="PF00563">
    <property type="entry name" value="EAL"/>
    <property type="match status" value="1"/>
</dbReference>
<dbReference type="SUPFAM" id="SSF55073">
    <property type="entry name" value="Nucleotide cyclase"/>
    <property type="match status" value="1"/>
</dbReference>
<dbReference type="PANTHER" id="PTHR44757">
    <property type="entry name" value="DIGUANYLATE CYCLASE DGCP"/>
    <property type="match status" value="1"/>
</dbReference>
<dbReference type="SMART" id="SM00052">
    <property type="entry name" value="EAL"/>
    <property type="match status" value="1"/>
</dbReference>
<evidence type="ECO:0000259" key="3">
    <source>
        <dbReference type="PROSITE" id="PS50887"/>
    </source>
</evidence>
<evidence type="ECO:0000313" key="4">
    <source>
        <dbReference type="EMBL" id="MBP0047569.1"/>
    </source>
</evidence>
<dbReference type="Gene3D" id="3.30.450.20">
    <property type="entry name" value="PAS domain"/>
    <property type="match status" value="1"/>
</dbReference>
<evidence type="ECO:0000256" key="1">
    <source>
        <dbReference type="SAM" id="Phobius"/>
    </source>
</evidence>
<dbReference type="InterPro" id="IPR052155">
    <property type="entry name" value="Biofilm_reg_signaling"/>
</dbReference>
<keyword evidence="1" id="KW-0812">Transmembrane</keyword>
<gene>
    <name evidence="4" type="ORF">H9C73_02375</name>
</gene>
<feature type="domain" description="EAL" evidence="2">
    <location>
        <begin position="503"/>
        <end position="756"/>
    </location>
</feature>
<dbReference type="Pfam" id="PF00990">
    <property type="entry name" value="GGDEF"/>
    <property type="match status" value="1"/>
</dbReference>
<dbReference type="RefSeq" id="WP_209286186.1">
    <property type="nucleotide sequence ID" value="NZ_JACVEW010000003.1"/>
</dbReference>
<comment type="caution">
    <text evidence="4">The sequence shown here is derived from an EMBL/GenBank/DDBJ whole genome shotgun (WGS) entry which is preliminary data.</text>
</comment>
<organism evidence="4 5">
    <name type="scientific">Marinobacterium alkalitolerans</name>
    <dbReference type="NCBI Taxonomy" id="1542925"/>
    <lineage>
        <taxon>Bacteria</taxon>
        <taxon>Pseudomonadati</taxon>
        <taxon>Pseudomonadota</taxon>
        <taxon>Gammaproteobacteria</taxon>
        <taxon>Oceanospirillales</taxon>
        <taxon>Oceanospirillaceae</taxon>
        <taxon>Marinobacterium</taxon>
    </lineage>
</organism>
<dbReference type="EMBL" id="JACVEW010000003">
    <property type="protein sequence ID" value="MBP0047569.1"/>
    <property type="molecule type" value="Genomic_DNA"/>
</dbReference>
<protein>
    <submittedName>
        <fullName evidence="4">EAL domain-containing protein</fullName>
    </submittedName>
</protein>
<proteinExistence type="predicted"/>
<dbReference type="PROSITE" id="PS50887">
    <property type="entry name" value="GGDEF"/>
    <property type="match status" value="1"/>
</dbReference>
<feature type="domain" description="GGDEF" evidence="3">
    <location>
        <begin position="363"/>
        <end position="494"/>
    </location>
</feature>
<dbReference type="SUPFAM" id="SSF141868">
    <property type="entry name" value="EAL domain-like"/>
    <property type="match status" value="1"/>
</dbReference>